<evidence type="ECO:0000256" key="3">
    <source>
        <dbReference type="ARBA" id="ARBA00007063"/>
    </source>
</evidence>
<evidence type="ECO:0000256" key="10">
    <source>
        <dbReference type="RuleBase" id="RU363075"/>
    </source>
</evidence>
<evidence type="ECO:0000313" key="12">
    <source>
        <dbReference type="EMBL" id="RKP12210.1"/>
    </source>
</evidence>
<gene>
    <name evidence="12" type="ORF">BJ684DRAFT_11839</name>
</gene>
<feature type="compositionally biased region" description="Basic and acidic residues" evidence="11">
    <location>
        <begin position="9"/>
        <end position="22"/>
    </location>
</feature>
<evidence type="ECO:0000256" key="4">
    <source>
        <dbReference type="ARBA" id="ARBA00022676"/>
    </source>
</evidence>
<evidence type="ECO:0000256" key="7">
    <source>
        <dbReference type="ARBA" id="ARBA00022824"/>
    </source>
</evidence>
<dbReference type="EMBL" id="KZ988431">
    <property type="protein sequence ID" value="RKP12210.1"/>
    <property type="molecule type" value="Genomic_DNA"/>
</dbReference>
<feature type="region of interest" description="Disordered" evidence="11">
    <location>
        <begin position="1"/>
        <end position="22"/>
    </location>
</feature>
<proteinExistence type="inferred from homology"/>
<dbReference type="AlphaFoldDB" id="A0A4P9Y314"/>
<keyword evidence="5 12" id="KW-0808">Transferase</keyword>
<dbReference type="OrthoDB" id="497541at2759"/>
<evidence type="ECO:0000256" key="9">
    <source>
        <dbReference type="ARBA" id="ARBA00023136"/>
    </source>
</evidence>
<accession>A0A4P9Y314</accession>
<reference evidence="13" key="1">
    <citation type="journal article" date="2018" name="Nat. Microbiol.">
        <title>Leveraging single-cell genomics to expand the fungal tree of life.</title>
        <authorList>
            <person name="Ahrendt S.R."/>
            <person name="Quandt C.A."/>
            <person name="Ciobanu D."/>
            <person name="Clum A."/>
            <person name="Salamov A."/>
            <person name="Andreopoulos B."/>
            <person name="Cheng J.F."/>
            <person name="Woyke T."/>
            <person name="Pelin A."/>
            <person name="Henrissat B."/>
            <person name="Reynolds N.K."/>
            <person name="Benny G.L."/>
            <person name="Smith M.E."/>
            <person name="James T.Y."/>
            <person name="Grigoriev I.V."/>
        </authorList>
    </citation>
    <scope>NUCLEOTIDE SEQUENCE [LARGE SCALE GENOMIC DNA]</scope>
</reference>
<evidence type="ECO:0000256" key="8">
    <source>
        <dbReference type="ARBA" id="ARBA00022989"/>
    </source>
</evidence>
<comment type="subcellular location">
    <subcellularLocation>
        <location evidence="1 10">Endoplasmic reticulum membrane</location>
        <topology evidence="1 10">Multi-pass membrane protein</topology>
    </subcellularLocation>
</comment>
<keyword evidence="4 10" id="KW-0328">Glycosyltransferase</keyword>
<keyword evidence="7 10" id="KW-0256">Endoplasmic reticulum</keyword>
<dbReference type="GO" id="GO:0006487">
    <property type="term" value="P:protein N-linked glycosylation"/>
    <property type="evidence" value="ECO:0007669"/>
    <property type="project" value="TreeGrafter"/>
</dbReference>
<comment type="pathway">
    <text evidence="2">Protein modification; protein glycosylation.</text>
</comment>
<dbReference type="Proteomes" id="UP000267251">
    <property type="component" value="Unassembled WGS sequence"/>
</dbReference>
<keyword evidence="8" id="KW-1133">Transmembrane helix</keyword>
<dbReference type="UniPathway" id="UPA00378"/>
<dbReference type="GO" id="GO:0005789">
    <property type="term" value="C:endoplasmic reticulum membrane"/>
    <property type="evidence" value="ECO:0007669"/>
    <property type="project" value="UniProtKB-SubCell"/>
</dbReference>
<dbReference type="PANTHER" id="PTHR22760:SF2">
    <property type="entry name" value="ALPHA-1,2-MANNOSYLTRANSFERASE ALG9"/>
    <property type="match status" value="1"/>
</dbReference>
<evidence type="ECO:0000313" key="13">
    <source>
        <dbReference type="Proteomes" id="UP000267251"/>
    </source>
</evidence>
<evidence type="ECO:0000256" key="6">
    <source>
        <dbReference type="ARBA" id="ARBA00022692"/>
    </source>
</evidence>
<dbReference type="GO" id="GO:0000026">
    <property type="term" value="F:alpha-1,2-mannosyltransferase activity"/>
    <property type="evidence" value="ECO:0007669"/>
    <property type="project" value="TreeGrafter"/>
</dbReference>
<keyword evidence="9" id="KW-0472">Membrane</keyword>
<name>A0A4P9Y314_9FUNG</name>
<dbReference type="PANTHER" id="PTHR22760">
    <property type="entry name" value="GLYCOSYLTRANSFERASE"/>
    <property type="match status" value="1"/>
</dbReference>
<evidence type="ECO:0000256" key="11">
    <source>
        <dbReference type="SAM" id="MobiDB-lite"/>
    </source>
</evidence>
<organism evidence="12 13">
    <name type="scientific">Piptocephalis cylindrospora</name>
    <dbReference type="NCBI Taxonomy" id="1907219"/>
    <lineage>
        <taxon>Eukaryota</taxon>
        <taxon>Fungi</taxon>
        <taxon>Fungi incertae sedis</taxon>
        <taxon>Zoopagomycota</taxon>
        <taxon>Zoopagomycotina</taxon>
        <taxon>Zoopagomycetes</taxon>
        <taxon>Zoopagales</taxon>
        <taxon>Piptocephalidaceae</taxon>
        <taxon>Piptocephalis</taxon>
    </lineage>
</organism>
<keyword evidence="13" id="KW-1185">Reference proteome</keyword>
<protein>
    <recommendedName>
        <fullName evidence="10">Mannosyltransferase</fullName>
        <ecNumber evidence="10">2.4.1.-</ecNumber>
    </recommendedName>
</protein>
<dbReference type="Pfam" id="PF03901">
    <property type="entry name" value="Glyco_transf_22"/>
    <property type="match status" value="1"/>
</dbReference>
<dbReference type="EC" id="2.4.1.-" evidence="10"/>
<comment type="similarity">
    <text evidence="3 10">Belongs to the glycosyltransferase 22 family.</text>
</comment>
<keyword evidence="6" id="KW-0812">Transmembrane</keyword>
<evidence type="ECO:0000256" key="2">
    <source>
        <dbReference type="ARBA" id="ARBA00004922"/>
    </source>
</evidence>
<evidence type="ECO:0000256" key="1">
    <source>
        <dbReference type="ARBA" id="ARBA00004477"/>
    </source>
</evidence>
<feature type="non-terminal residue" evidence="12">
    <location>
        <position position="98"/>
    </location>
</feature>
<evidence type="ECO:0000256" key="5">
    <source>
        <dbReference type="ARBA" id="ARBA00022679"/>
    </source>
</evidence>
<dbReference type="InterPro" id="IPR005599">
    <property type="entry name" value="GPI_mannosylTrfase"/>
</dbReference>
<sequence length="98" mass="11282">MSTSQNKGNSEEKGPKKVSVEPRPLRAVSQPYCPNFSIAMRCLLVPRILAAILLPVADCDEVFNYWEPLHYATYGNGLETWEYTPEYGLRSWLYIFLH</sequence>